<accession>A0A2P8I981</accession>
<evidence type="ECO:0008006" key="4">
    <source>
        <dbReference type="Google" id="ProtNLM"/>
    </source>
</evidence>
<proteinExistence type="predicted"/>
<organism evidence="2 3">
    <name type="scientific">Saccharothrix carnea</name>
    <dbReference type="NCBI Taxonomy" id="1280637"/>
    <lineage>
        <taxon>Bacteria</taxon>
        <taxon>Bacillati</taxon>
        <taxon>Actinomycetota</taxon>
        <taxon>Actinomycetes</taxon>
        <taxon>Pseudonocardiales</taxon>
        <taxon>Pseudonocardiaceae</taxon>
        <taxon>Saccharothrix</taxon>
    </lineage>
</organism>
<evidence type="ECO:0000256" key="1">
    <source>
        <dbReference type="SAM" id="Coils"/>
    </source>
</evidence>
<name>A0A2P8I981_SACCR</name>
<dbReference type="AlphaFoldDB" id="A0A2P8I981"/>
<evidence type="ECO:0000313" key="3">
    <source>
        <dbReference type="Proteomes" id="UP000241118"/>
    </source>
</evidence>
<reference evidence="2 3" key="1">
    <citation type="submission" date="2018-03" db="EMBL/GenBank/DDBJ databases">
        <title>Genomic Encyclopedia of Type Strains, Phase III (KMG-III): the genomes of soil and plant-associated and newly described type strains.</title>
        <authorList>
            <person name="Whitman W."/>
        </authorList>
    </citation>
    <scope>NUCLEOTIDE SEQUENCE [LARGE SCALE GENOMIC DNA]</scope>
    <source>
        <strain evidence="2 3">CGMCC 4.7097</strain>
    </source>
</reference>
<evidence type="ECO:0000313" key="2">
    <source>
        <dbReference type="EMBL" id="PSL55018.1"/>
    </source>
</evidence>
<feature type="coiled-coil region" evidence="1">
    <location>
        <begin position="87"/>
        <end position="114"/>
    </location>
</feature>
<protein>
    <recommendedName>
        <fullName evidence="4">Excreted virulence factor EspC (Type VII ESX diderm)</fullName>
    </recommendedName>
</protein>
<keyword evidence="1" id="KW-0175">Coiled coil</keyword>
<comment type="caution">
    <text evidence="2">The sequence shown here is derived from an EMBL/GenBank/DDBJ whole genome shotgun (WGS) entry which is preliminary data.</text>
</comment>
<gene>
    <name evidence="2" type="ORF">B0I31_106542</name>
</gene>
<dbReference type="EMBL" id="PYAX01000006">
    <property type="protein sequence ID" value="PSL55018.1"/>
    <property type="molecule type" value="Genomic_DNA"/>
</dbReference>
<dbReference type="Proteomes" id="UP000241118">
    <property type="component" value="Unassembled WGS sequence"/>
</dbReference>
<sequence length="122" mass="13066">MQAMTAGMVGLKQAAESGSFAISQDGAQAYLKAIDNALMDLNKMQSQLGRLRQETKLGTSPDGVAMASYNRESVEGGAGTTGIIPAVEQLRSALDEAREALQKAIENYREVDSSNASTYQRY</sequence>
<keyword evidence="3" id="KW-1185">Reference proteome</keyword>